<dbReference type="STRING" id="857340.A0A086T5B0"/>
<comment type="caution">
    <text evidence="3">The sequence shown here is derived from an EMBL/GenBank/DDBJ whole genome shotgun (WGS) entry which is preliminary data.</text>
</comment>
<feature type="transmembrane region" description="Helical" evidence="2">
    <location>
        <begin position="20"/>
        <end position="39"/>
    </location>
</feature>
<feature type="compositionally biased region" description="Low complexity" evidence="1">
    <location>
        <begin position="180"/>
        <end position="219"/>
    </location>
</feature>
<dbReference type="EMBL" id="JPKY01000046">
    <property type="protein sequence ID" value="KFH44542.1"/>
    <property type="molecule type" value="Genomic_DNA"/>
</dbReference>
<protein>
    <recommendedName>
        <fullName evidence="5">MARVEL domain-containing protein</fullName>
    </recommendedName>
</protein>
<feature type="compositionally biased region" description="Low complexity" evidence="1">
    <location>
        <begin position="159"/>
        <end position="168"/>
    </location>
</feature>
<feature type="transmembrane region" description="Helical" evidence="2">
    <location>
        <begin position="59"/>
        <end position="82"/>
    </location>
</feature>
<evidence type="ECO:0000256" key="1">
    <source>
        <dbReference type="SAM" id="MobiDB-lite"/>
    </source>
</evidence>
<feature type="transmembrane region" description="Helical" evidence="2">
    <location>
        <begin position="129"/>
        <end position="151"/>
    </location>
</feature>
<dbReference type="OrthoDB" id="5223409at2759"/>
<dbReference type="PANTHER" id="PTHR37451">
    <property type="entry name" value="MARVEL DOMAIN"/>
    <property type="match status" value="1"/>
</dbReference>
<keyword evidence="2" id="KW-0812">Transmembrane</keyword>
<proteinExistence type="predicted"/>
<dbReference type="AlphaFoldDB" id="A0A086T5B0"/>
<feature type="region of interest" description="Disordered" evidence="1">
    <location>
        <begin position="159"/>
        <end position="225"/>
    </location>
</feature>
<dbReference type="HOGENOM" id="CLU_077756_0_0_1"/>
<feature type="transmembrane region" description="Helical" evidence="2">
    <location>
        <begin position="89"/>
        <end position="109"/>
    </location>
</feature>
<keyword evidence="4" id="KW-1185">Reference proteome</keyword>
<evidence type="ECO:0000256" key="2">
    <source>
        <dbReference type="SAM" id="Phobius"/>
    </source>
</evidence>
<keyword evidence="2" id="KW-0472">Membrane</keyword>
<name>A0A086T5B0_HAPC1</name>
<dbReference type="Proteomes" id="UP000029964">
    <property type="component" value="Unassembled WGS sequence"/>
</dbReference>
<accession>A0A086T5B0</accession>
<sequence>MSSIKGLTATGVPPMPKWLLHLRIGIIVLSLGVLIAAAYNLSASGSGYYYYGVTSGPAGFLIFDAIFTWLIVGGMIASELFFPKLYYRLAFIVFLVLACIFWLSGWAWAARWASFLGDYGRYADVYGSITAAALFGAVVWVALIVLTVFFVRASLADSDGTASASTSTPVDTELGQSNEPQVQVQAQDPYAQQQQAYPPQQQAYPQQQQTPYPPQQQQTPYPPPQ</sequence>
<gene>
    <name evidence="3" type="ORF">ACRE_046240</name>
</gene>
<reference evidence="4" key="1">
    <citation type="journal article" date="2014" name="Genome Announc.">
        <title>Genome sequence and annotation of Acremonium chrysogenum, producer of the beta-lactam antibiotic cephalosporin C.</title>
        <authorList>
            <person name="Terfehr D."/>
            <person name="Dahlmann T.A."/>
            <person name="Specht T."/>
            <person name="Zadra I."/>
            <person name="Kuernsteiner H."/>
            <person name="Kueck U."/>
        </authorList>
    </citation>
    <scope>NUCLEOTIDE SEQUENCE [LARGE SCALE GENOMIC DNA]</scope>
    <source>
        <strain evidence="4">ATCC 11550 / CBS 779.69 / DSM 880 / IAM 14645 / JCM 23072 / IMI 49137</strain>
    </source>
</reference>
<keyword evidence="2" id="KW-1133">Transmembrane helix</keyword>
<dbReference type="PANTHER" id="PTHR37451:SF1">
    <property type="entry name" value="MARVEL DOMAIN-CONTAINING PROTEIN"/>
    <property type="match status" value="1"/>
</dbReference>
<evidence type="ECO:0000313" key="3">
    <source>
        <dbReference type="EMBL" id="KFH44542.1"/>
    </source>
</evidence>
<evidence type="ECO:0008006" key="5">
    <source>
        <dbReference type="Google" id="ProtNLM"/>
    </source>
</evidence>
<evidence type="ECO:0000313" key="4">
    <source>
        <dbReference type="Proteomes" id="UP000029964"/>
    </source>
</evidence>
<organism evidence="3 4">
    <name type="scientific">Hapsidospora chrysogenum (strain ATCC 11550 / CBS 779.69 / DSM 880 / IAM 14645 / JCM 23072 / IMI 49137)</name>
    <name type="common">Acremonium chrysogenum</name>
    <dbReference type="NCBI Taxonomy" id="857340"/>
    <lineage>
        <taxon>Eukaryota</taxon>
        <taxon>Fungi</taxon>
        <taxon>Dikarya</taxon>
        <taxon>Ascomycota</taxon>
        <taxon>Pezizomycotina</taxon>
        <taxon>Sordariomycetes</taxon>
        <taxon>Hypocreomycetidae</taxon>
        <taxon>Hypocreales</taxon>
        <taxon>Bionectriaceae</taxon>
        <taxon>Hapsidospora</taxon>
    </lineage>
</organism>